<dbReference type="PROSITE" id="PS51724">
    <property type="entry name" value="SPOR"/>
    <property type="match status" value="1"/>
</dbReference>
<feature type="region of interest" description="Disordered" evidence="1">
    <location>
        <begin position="193"/>
        <end position="217"/>
    </location>
</feature>
<evidence type="ECO:0000256" key="1">
    <source>
        <dbReference type="SAM" id="MobiDB-lite"/>
    </source>
</evidence>
<feature type="region of interest" description="Disordered" evidence="1">
    <location>
        <begin position="147"/>
        <end position="173"/>
    </location>
</feature>
<dbReference type="STRING" id="154981.AKJ29_09240"/>
<dbReference type="Pfam" id="PF05036">
    <property type="entry name" value="SPOR"/>
    <property type="match status" value="1"/>
</dbReference>
<dbReference type="SUPFAM" id="SSF110997">
    <property type="entry name" value="Sporulation related repeat"/>
    <property type="match status" value="1"/>
</dbReference>
<accession>A0A0P7KKI3</accession>
<dbReference type="Proteomes" id="UP000050471">
    <property type="component" value="Unassembled WGS sequence"/>
</dbReference>
<sequence>MAKKTTLKVAMILTGALTVAGCDDTNLPGFLKKNSNSDGATATADTTSRTVERDVEAPEVFQMSETGLWDGRPSLGGVWVAHSDAKDPERVIIRNEANGKFVIGALFRRERDVPGPRFQVSSDAAETLGMLAGNPVNLSVTALRKETVQPEPEVDDTPVPAPDALESGEISENTLDDPIAAASAALDRAEATVPSGAATAKPAAKPAPKPVAAPSKPSGLAKPYIQIGIFSVETNAKNTAEAMKRAGMLPTIKPGSTSGKSFWRVIVGPTTSSTERSSILKKIRDLGFADAYFVSH</sequence>
<dbReference type="PROSITE" id="PS51257">
    <property type="entry name" value="PROKAR_LIPOPROTEIN"/>
    <property type="match status" value="1"/>
</dbReference>
<evidence type="ECO:0000259" key="2">
    <source>
        <dbReference type="PROSITE" id="PS51724"/>
    </source>
</evidence>
<comment type="caution">
    <text evidence="3">The sequence shown here is derived from an EMBL/GenBank/DDBJ whole genome shotgun (WGS) entry which is preliminary data.</text>
</comment>
<dbReference type="GO" id="GO:0042834">
    <property type="term" value="F:peptidoglycan binding"/>
    <property type="evidence" value="ECO:0007669"/>
    <property type="project" value="InterPro"/>
</dbReference>
<name>A0A0P7KKI3_9RHOB</name>
<organism evidence="3 4">
    <name type="scientific">Aliiroseovarius crassostreae</name>
    <dbReference type="NCBI Taxonomy" id="154981"/>
    <lineage>
        <taxon>Bacteria</taxon>
        <taxon>Pseudomonadati</taxon>
        <taxon>Pseudomonadota</taxon>
        <taxon>Alphaproteobacteria</taxon>
        <taxon>Rhodobacterales</taxon>
        <taxon>Paracoccaceae</taxon>
        <taxon>Aliiroseovarius</taxon>
    </lineage>
</organism>
<dbReference type="OrthoDB" id="9766672at2"/>
<evidence type="ECO:0000313" key="4">
    <source>
        <dbReference type="Proteomes" id="UP000050471"/>
    </source>
</evidence>
<dbReference type="InterPro" id="IPR007730">
    <property type="entry name" value="SPOR-like_dom"/>
</dbReference>
<dbReference type="Gene3D" id="3.30.70.1070">
    <property type="entry name" value="Sporulation related repeat"/>
    <property type="match status" value="1"/>
</dbReference>
<gene>
    <name evidence="3" type="ORF">AKJ29_09240</name>
</gene>
<proteinExistence type="predicted"/>
<dbReference type="AlphaFoldDB" id="A0A0P7KKI3"/>
<reference evidence="3 4" key="1">
    <citation type="submission" date="2015-09" db="EMBL/GenBank/DDBJ databases">
        <title>Draft genome sequence of Aliiroseovarius crassostreae CV919-312TSm, the causative agent of Roseovarius Oyster Disease (formerly Juvenile Oyster Disease).</title>
        <authorList>
            <person name="Kessner L."/>
            <person name="Spinard E."/>
            <person name="Nelson D."/>
        </authorList>
    </citation>
    <scope>NUCLEOTIDE SEQUENCE [LARGE SCALE GENOMIC DNA]</scope>
    <source>
        <strain evidence="3 4">CV919-312</strain>
    </source>
</reference>
<dbReference type="EMBL" id="LKBA01000019">
    <property type="protein sequence ID" value="KPN62408.1"/>
    <property type="molecule type" value="Genomic_DNA"/>
</dbReference>
<protein>
    <submittedName>
        <fullName evidence="3">Sporulation domain-containing protein</fullName>
    </submittedName>
</protein>
<dbReference type="InterPro" id="IPR036680">
    <property type="entry name" value="SPOR-like_sf"/>
</dbReference>
<keyword evidence="4" id="KW-1185">Reference proteome</keyword>
<feature type="domain" description="SPOR" evidence="2">
    <location>
        <begin position="217"/>
        <end position="296"/>
    </location>
</feature>
<dbReference type="RefSeq" id="WP_055192083.1">
    <property type="nucleotide sequence ID" value="NZ_FPBS01000014.1"/>
</dbReference>
<evidence type="ECO:0000313" key="3">
    <source>
        <dbReference type="EMBL" id="KPN62408.1"/>
    </source>
</evidence>
<feature type="compositionally biased region" description="Low complexity" evidence="1">
    <location>
        <begin position="194"/>
        <end position="204"/>
    </location>
</feature>